<organism evidence="2 3">
    <name type="scientific">Hibiscus sabdariffa</name>
    <name type="common">roselle</name>
    <dbReference type="NCBI Taxonomy" id="183260"/>
    <lineage>
        <taxon>Eukaryota</taxon>
        <taxon>Viridiplantae</taxon>
        <taxon>Streptophyta</taxon>
        <taxon>Embryophyta</taxon>
        <taxon>Tracheophyta</taxon>
        <taxon>Spermatophyta</taxon>
        <taxon>Magnoliopsida</taxon>
        <taxon>eudicotyledons</taxon>
        <taxon>Gunneridae</taxon>
        <taxon>Pentapetalae</taxon>
        <taxon>rosids</taxon>
        <taxon>malvids</taxon>
        <taxon>Malvales</taxon>
        <taxon>Malvaceae</taxon>
        <taxon>Malvoideae</taxon>
        <taxon>Hibiscus</taxon>
    </lineage>
</organism>
<protein>
    <submittedName>
        <fullName evidence="2">Uncharacterized protein</fullName>
    </submittedName>
</protein>
<evidence type="ECO:0000256" key="1">
    <source>
        <dbReference type="SAM" id="SignalP"/>
    </source>
</evidence>
<sequence length="91" mass="9784">MASISKSFRLLALLAAVLLLVSSEVAARDLADTTTGKINDFAGELDGRGGYNGHHDHGEHGEHGRHHCYHGHDCSFADETVSAKTHVDPHN</sequence>
<gene>
    <name evidence="2" type="ORF">V6N12_016675</name>
</gene>
<dbReference type="InterPro" id="IPR010800">
    <property type="entry name" value="GRP"/>
</dbReference>
<dbReference type="Proteomes" id="UP001472677">
    <property type="component" value="Unassembled WGS sequence"/>
</dbReference>
<name>A0ABR2CEB3_9ROSI</name>
<evidence type="ECO:0000313" key="2">
    <source>
        <dbReference type="EMBL" id="KAK8517837.1"/>
    </source>
</evidence>
<feature type="signal peptide" evidence="1">
    <location>
        <begin position="1"/>
        <end position="27"/>
    </location>
</feature>
<dbReference type="PANTHER" id="PTHR37389">
    <property type="entry name" value="NODULIN-24"/>
    <property type="match status" value="1"/>
</dbReference>
<evidence type="ECO:0000313" key="3">
    <source>
        <dbReference type="Proteomes" id="UP001472677"/>
    </source>
</evidence>
<dbReference type="Pfam" id="PF07172">
    <property type="entry name" value="GRP"/>
    <property type="match status" value="1"/>
</dbReference>
<accession>A0ABR2CEB3</accession>
<keyword evidence="3" id="KW-1185">Reference proteome</keyword>
<comment type="caution">
    <text evidence="2">The sequence shown here is derived from an EMBL/GenBank/DDBJ whole genome shotgun (WGS) entry which is preliminary data.</text>
</comment>
<dbReference type="PANTHER" id="PTHR37389:SF40">
    <property type="entry name" value="NODULIN-24"/>
    <property type="match status" value="1"/>
</dbReference>
<keyword evidence="1" id="KW-0732">Signal</keyword>
<feature type="chain" id="PRO_5047482656" evidence="1">
    <location>
        <begin position="28"/>
        <end position="91"/>
    </location>
</feature>
<dbReference type="EMBL" id="JBBPBM010000055">
    <property type="protein sequence ID" value="KAK8517837.1"/>
    <property type="molecule type" value="Genomic_DNA"/>
</dbReference>
<reference evidence="2 3" key="1">
    <citation type="journal article" date="2024" name="G3 (Bethesda)">
        <title>Genome assembly of Hibiscus sabdariffa L. provides insights into metabolisms of medicinal natural products.</title>
        <authorList>
            <person name="Kim T."/>
        </authorList>
    </citation>
    <scope>NUCLEOTIDE SEQUENCE [LARGE SCALE GENOMIC DNA]</scope>
    <source>
        <strain evidence="2">TK-2024</strain>
        <tissue evidence="2">Old leaves</tissue>
    </source>
</reference>
<proteinExistence type="predicted"/>